<feature type="domain" description="ABC transmembrane type-1" evidence="9">
    <location>
        <begin position="213"/>
        <end position="401"/>
    </location>
</feature>
<comment type="caution">
    <text evidence="10">The sequence shown here is derived from an EMBL/GenBank/DDBJ whole genome shotgun (WGS) entry which is preliminary data.</text>
</comment>
<evidence type="ECO:0000313" key="10">
    <source>
        <dbReference type="EMBL" id="MCU4741436.1"/>
    </source>
</evidence>
<feature type="transmembrane region" description="Helical" evidence="7">
    <location>
        <begin position="68"/>
        <end position="86"/>
    </location>
</feature>
<dbReference type="EMBL" id="JAOPKA010000004">
    <property type="protein sequence ID" value="MCU4741436.1"/>
    <property type="molecule type" value="Genomic_DNA"/>
</dbReference>
<protein>
    <submittedName>
        <fullName evidence="10">ABC transporter permease</fullName>
    </submittedName>
</protein>
<evidence type="ECO:0000256" key="5">
    <source>
        <dbReference type="ARBA" id="ARBA00022989"/>
    </source>
</evidence>
<dbReference type="AlphaFoldDB" id="A0AAP2YXW3"/>
<evidence type="ECO:0000313" key="13">
    <source>
        <dbReference type="Proteomes" id="UP001321018"/>
    </source>
</evidence>
<keyword evidence="12" id="KW-1185">Reference proteome</keyword>
<accession>A0AAP2YXW3</accession>
<dbReference type="Proteomes" id="UP001320972">
    <property type="component" value="Unassembled WGS sequence"/>
</dbReference>
<comment type="similarity">
    <text evidence="7">Belongs to the binding-protein-dependent transport system permease family.</text>
</comment>
<organism evidence="10 13">
    <name type="scientific">Natronoglomus mannanivorans</name>
    <dbReference type="NCBI Taxonomy" id="2979990"/>
    <lineage>
        <taxon>Archaea</taxon>
        <taxon>Methanobacteriati</taxon>
        <taxon>Methanobacteriota</taxon>
        <taxon>Stenosarchaea group</taxon>
        <taxon>Halobacteria</taxon>
        <taxon>Halobacteriales</taxon>
        <taxon>Natrialbaceae</taxon>
        <taxon>Natronoglomus</taxon>
    </lineage>
</organism>
<dbReference type="Proteomes" id="UP001321018">
    <property type="component" value="Unassembled WGS sequence"/>
</dbReference>
<evidence type="ECO:0000259" key="9">
    <source>
        <dbReference type="PROSITE" id="PS50928"/>
    </source>
</evidence>
<dbReference type="InterPro" id="IPR050366">
    <property type="entry name" value="BP-dependent_transpt_permease"/>
</dbReference>
<dbReference type="Pfam" id="PF00528">
    <property type="entry name" value="BPD_transp_1"/>
    <property type="match status" value="1"/>
</dbReference>
<keyword evidence="3" id="KW-1003">Cell membrane</keyword>
<dbReference type="GO" id="GO:0055085">
    <property type="term" value="P:transmembrane transport"/>
    <property type="evidence" value="ECO:0007669"/>
    <property type="project" value="InterPro"/>
</dbReference>
<gene>
    <name evidence="11" type="ORF">OB955_11415</name>
    <name evidence="10" type="ORF">OB960_08475</name>
</gene>
<dbReference type="SUPFAM" id="SSF161098">
    <property type="entry name" value="MetI-like"/>
    <property type="match status" value="1"/>
</dbReference>
<dbReference type="PANTHER" id="PTHR43386:SF23">
    <property type="entry name" value="ABC TRANSPORTER"/>
    <property type="match status" value="1"/>
</dbReference>
<feature type="transmembrane region" description="Helical" evidence="7">
    <location>
        <begin position="151"/>
        <end position="171"/>
    </location>
</feature>
<dbReference type="PROSITE" id="PS50928">
    <property type="entry name" value="ABC_TM1"/>
    <property type="match status" value="1"/>
</dbReference>
<evidence type="ECO:0000313" key="11">
    <source>
        <dbReference type="EMBL" id="MCU4973350.1"/>
    </source>
</evidence>
<feature type="compositionally biased region" description="Gly residues" evidence="8">
    <location>
        <begin position="1"/>
        <end position="12"/>
    </location>
</feature>
<dbReference type="InterPro" id="IPR000515">
    <property type="entry name" value="MetI-like"/>
</dbReference>
<name>A0AAP2YXW3_9EURY</name>
<evidence type="ECO:0000256" key="4">
    <source>
        <dbReference type="ARBA" id="ARBA00022692"/>
    </source>
</evidence>
<feature type="region of interest" description="Disordered" evidence="8">
    <location>
        <begin position="1"/>
        <end position="44"/>
    </location>
</feature>
<keyword evidence="2 7" id="KW-0813">Transport</keyword>
<evidence type="ECO:0000256" key="2">
    <source>
        <dbReference type="ARBA" id="ARBA00022448"/>
    </source>
</evidence>
<reference evidence="10 12" key="1">
    <citation type="submission" date="2022-09" db="EMBL/GenBank/DDBJ databases">
        <title>Enrichment on poylsaccharides allowed isolation of novel metabolic and taxonomic groups of Haloarchaea.</title>
        <authorList>
            <person name="Sorokin D.Y."/>
            <person name="Elcheninov A.G."/>
            <person name="Khizhniak T.V."/>
            <person name="Kolganova T.V."/>
            <person name="Kublanov I.V."/>
        </authorList>
    </citation>
    <scope>NUCLEOTIDE SEQUENCE</scope>
    <source>
        <strain evidence="11 12">AArc-m2/3/4</strain>
        <strain evidence="10">AArc-xg1-1</strain>
    </source>
</reference>
<evidence type="ECO:0000256" key="6">
    <source>
        <dbReference type="ARBA" id="ARBA00023136"/>
    </source>
</evidence>
<proteinExistence type="inferred from homology"/>
<keyword evidence="5 7" id="KW-1133">Transmembrane helix</keyword>
<feature type="transmembrane region" description="Helical" evidence="7">
    <location>
        <begin position="378"/>
        <end position="401"/>
    </location>
</feature>
<dbReference type="EMBL" id="JAOPKB010000005">
    <property type="protein sequence ID" value="MCU4973350.1"/>
    <property type="molecule type" value="Genomic_DNA"/>
</dbReference>
<comment type="subcellular location">
    <subcellularLocation>
        <location evidence="1 7">Cell membrane</location>
        <topology evidence="1 7">Multi-pass membrane protein</topology>
    </subcellularLocation>
</comment>
<keyword evidence="4 7" id="KW-0812">Transmembrane</keyword>
<evidence type="ECO:0000256" key="1">
    <source>
        <dbReference type="ARBA" id="ARBA00004651"/>
    </source>
</evidence>
<evidence type="ECO:0000256" key="8">
    <source>
        <dbReference type="SAM" id="MobiDB-lite"/>
    </source>
</evidence>
<evidence type="ECO:0000256" key="3">
    <source>
        <dbReference type="ARBA" id="ARBA00022475"/>
    </source>
</evidence>
<sequence length="418" mass="45079">MIGGRGGAGTGSGSENEGEADGESGVGTATATGTDTSTLTATDTDGPTFDTVDWTAYEDRRRLTRRELATACSLCLYVVLWAYDFSTRSSHEPLFGFGFGLSGVGLTPTNVDWLFGLTLLVGFWGVVVPLWANPRLTRYYWRRIRRNTVAVASLVFLAIVFVLGLVGPFVLGYPQAQWELGHVPPVGFGGTWAHPFGTTRNGEDLLAITVVGMRVSMQVGLVATAISIGLSTVVGTTAAFVGGRIDDVLMRVVDLVMTFPSFFLVLFLVYVYGGNLFVLILILAVTTWGGQARLIRSEALQRSTATYITAAEAAGASRWSIIRRHVVPNVSNTIITAATLSIPVLILYEAVVAFLGFGDPAVWSWGRIIADGQSELATAWWVSTIPGLFLFLTVLAFNFLGDALRDALDPRHEVDRPR</sequence>
<keyword evidence="6 7" id="KW-0472">Membrane</keyword>
<dbReference type="InterPro" id="IPR025966">
    <property type="entry name" value="OppC_N"/>
</dbReference>
<dbReference type="PANTHER" id="PTHR43386">
    <property type="entry name" value="OLIGOPEPTIDE TRANSPORT SYSTEM PERMEASE PROTEIN APPC"/>
    <property type="match status" value="1"/>
</dbReference>
<dbReference type="Pfam" id="PF12911">
    <property type="entry name" value="OppC_N"/>
    <property type="match status" value="1"/>
</dbReference>
<dbReference type="Gene3D" id="1.10.3720.10">
    <property type="entry name" value="MetI-like"/>
    <property type="match status" value="1"/>
</dbReference>
<feature type="transmembrane region" description="Helical" evidence="7">
    <location>
        <begin position="113"/>
        <end position="131"/>
    </location>
</feature>
<evidence type="ECO:0000313" key="12">
    <source>
        <dbReference type="Proteomes" id="UP001320972"/>
    </source>
</evidence>
<feature type="transmembrane region" description="Helical" evidence="7">
    <location>
        <begin position="219"/>
        <end position="241"/>
    </location>
</feature>
<feature type="compositionally biased region" description="Low complexity" evidence="8">
    <location>
        <begin position="27"/>
        <end position="44"/>
    </location>
</feature>
<dbReference type="RefSeq" id="WP_338003273.1">
    <property type="nucleotide sequence ID" value="NZ_JAOPKA010000004.1"/>
</dbReference>
<dbReference type="CDD" id="cd06261">
    <property type="entry name" value="TM_PBP2"/>
    <property type="match status" value="1"/>
</dbReference>
<dbReference type="GO" id="GO:0005886">
    <property type="term" value="C:plasma membrane"/>
    <property type="evidence" value="ECO:0007669"/>
    <property type="project" value="UniProtKB-SubCell"/>
</dbReference>
<evidence type="ECO:0000256" key="7">
    <source>
        <dbReference type="RuleBase" id="RU363032"/>
    </source>
</evidence>
<feature type="transmembrane region" description="Helical" evidence="7">
    <location>
        <begin position="333"/>
        <end position="358"/>
    </location>
</feature>
<dbReference type="InterPro" id="IPR035906">
    <property type="entry name" value="MetI-like_sf"/>
</dbReference>